<keyword evidence="2" id="KW-1185">Reference proteome</keyword>
<reference evidence="1 2" key="1">
    <citation type="journal article" date="2023" name="Mol. Ecol. Resour.">
        <title>Chromosome-level genome assembly of a triploid poplar Populus alba 'Berolinensis'.</title>
        <authorList>
            <person name="Chen S."/>
            <person name="Yu Y."/>
            <person name="Wang X."/>
            <person name="Wang S."/>
            <person name="Zhang T."/>
            <person name="Zhou Y."/>
            <person name="He R."/>
            <person name="Meng N."/>
            <person name="Wang Y."/>
            <person name="Liu W."/>
            <person name="Liu Z."/>
            <person name="Liu J."/>
            <person name="Guo Q."/>
            <person name="Huang H."/>
            <person name="Sederoff R.R."/>
            <person name="Wang G."/>
            <person name="Qu G."/>
            <person name="Chen S."/>
        </authorList>
    </citation>
    <scope>NUCLEOTIDE SEQUENCE [LARGE SCALE GENOMIC DNA]</scope>
    <source>
        <strain evidence="1">SC-2020</strain>
    </source>
</reference>
<accession>A0AAD6R000</accession>
<name>A0AAD6R000_9ROSI</name>
<proteinExistence type="predicted"/>
<protein>
    <submittedName>
        <fullName evidence="1">Uncharacterized protein</fullName>
    </submittedName>
</protein>
<dbReference type="Proteomes" id="UP001164929">
    <property type="component" value="Chromosome 4"/>
</dbReference>
<dbReference type="EMBL" id="JAQIZT010000004">
    <property type="protein sequence ID" value="KAJ6999672.1"/>
    <property type="molecule type" value="Genomic_DNA"/>
</dbReference>
<comment type="caution">
    <text evidence="1">The sequence shown here is derived from an EMBL/GenBank/DDBJ whole genome shotgun (WGS) entry which is preliminary data.</text>
</comment>
<dbReference type="AlphaFoldDB" id="A0AAD6R000"/>
<evidence type="ECO:0000313" key="2">
    <source>
        <dbReference type="Proteomes" id="UP001164929"/>
    </source>
</evidence>
<evidence type="ECO:0000313" key="1">
    <source>
        <dbReference type="EMBL" id="KAJ6999672.1"/>
    </source>
</evidence>
<gene>
    <name evidence="1" type="ORF">NC653_010423</name>
</gene>
<organism evidence="1 2">
    <name type="scientific">Populus alba x Populus x berolinensis</name>
    <dbReference type="NCBI Taxonomy" id="444605"/>
    <lineage>
        <taxon>Eukaryota</taxon>
        <taxon>Viridiplantae</taxon>
        <taxon>Streptophyta</taxon>
        <taxon>Embryophyta</taxon>
        <taxon>Tracheophyta</taxon>
        <taxon>Spermatophyta</taxon>
        <taxon>Magnoliopsida</taxon>
        <taxon>eudicotyledons</taxon>
        <taxon>Gunneridae</taxon>
        <taxon>Pentapetalae</taxon>
        <taxon>rosids</taxon>
        <taxon>fabids</taxon>
        <taxon>Malpighiales</taxon>
        <taxon>Salicaceae</taxon>
        <taxon>Saliceae</taxon>
        <taxon>Populus</taxon>
    </lineage>
</organism>
<sequence length="50" mass="6088">MMIEEYNDKRGLKAMSTKREWPKVRAFKEEKRSKETMHFDISQPRFIAIV</sequence>